<dbReference type="AlphaFoldDB" id="A0AAN9TKV9"/>
<feature type="domain" description="RING-type" evidence="6">
    <location>
        <begin position="5"/>
        <end position="48"/>
    </location>
</feature>
<dbReference type="Proteomes" id="UP001367676">
    <property type="component" value="Unassembled WGS sequence"/>
</dbReference>
<evidence type="ECO:0000259" key="6">
    <source>
        <dbReference type="PROSITE" id="PS50089"/>
    </source>
</evidence>
<dbReference type="InterPro" id="IPR052639">
    <property type="entry name" value="TRAIP_ubiq-protein_ligase"/>
</dbReference>
<dbReference type="InterPro" id="IPR001841">
    <property type="entry name" value="Znf_RING"/>
</dbReference>
<protein>
    <recommendedName>
        <fullName evidence="6">RING-type domain-containing protein</fullName>
    </recommendedName>
</protein>
<reference evidence="7 8" key="1">
    <citation type="submission" date="2024-03" db="EMBL/GenBank/DDBJ databases">
        <title>Adaptation during the transition from Ophiocordyceps entomopathogen to insect associate is accompanied by gene loss and intensified selection.</title>
        <authorList>
            <person name="Ward C.M."/>
            <person name="Onetto C.A."/>
            <person name="Borneman A.R."/>
        </authorList>
    </citation>
    <scope>NUCLEOTIDE SEQUENCE [LARGE SCALE GENOMIC DNA]</scope>
    <source>
        <strain evidence="7">AWRI1</strain>
        <tissue evidence="7">Single Adult Female</tissue>
    </source>
</reference>
<evidence type="ECO:0000256" key="2">
    <source>
        <dbReference type="ARBA" id="ARBA00022833"/>
    </source>
</evidence>
<feature type="region of interest" description="Disordered" evidence="5">
    <location>
        <begin position="396"/>
        <end position="434"/>
    </location>
</feature>
<dbReference type="GO" id="GO:0016567">
    <property type="term" value="P:protein ubiquitination"/>
    <property type="evidence" value="ECO:0007669"/>
    <property type="project" value="TreeGrafter"/>
</dbReference>
<dbReference type="PANTHER" id="PTHR46569">
    <property type="entry name" value="E3 UBIQUITIN-PROTEIN LIGASE TRAIP"/>
    <property type="match status" value="1"/>
</dbReference>
<keyword evidence="8" id="KW-1185">Reference proteome</keyword>
<feature type="coiled-coil region" evidence="4">
    <location>
        <begin position="86"/>
        <end position="165"/>
    </location>
</feature>
<dbReference type="GO" id="GO:0061630">
    <property type="term" value="F:ubiquitin protein ligase activity"/>
    <property type="evidence" value="ECO:0007669"/>
    <property type="project" value="TreeGrafter"/>
</dbReference>
<evidence type="ECO:0000313" key="7">
    <source>
        <dbReference type="EMBL" id="KAK7591074.1"/>
    </source>
</evidence>
<evidence type="ECO:0000256" key="4">
    <source>
        <dbReference type="SAM" id="Coils"/>
    </source>
</evidence>
<dbReference type="GO" id="GO:0008270">
    <property type="term" value="F:zinc ion binding"/>
    <property type="evidence" value="ECO:0007669"/>
    <property type="project" value="UniProtKB-KW"/>
</dbReference>
<dbReference type="GO" id="GO:0090734">
    <property type="term" value="C:site of DNA damage"/>
    <property type="evidence" value="ECO:0007669"/>
    <property type="project" value="TreeGrafter"/>
</dbReference>
<dbReference type="PANTHER" id="PTHR46569:SF1">
    <property type="entry name" value="E3 UBIQUITIN-PROTEIN LIGASE RFWD3-RELATED"/>
    <property type="match status" value="1"/>
</dbReference>
<dbReference type="GO" id="GO:0031297">
    <property type="term" value="P:replication fork processing"/>
    <property type="evidence" value="ECO:0007669"/>
    <property type="project" value="TreeGrafter"/>
</dbReference>
<dbReference type="InterPro" id="IPR013083">
    <property type="entry name" value="Znf_RING/FYVE/PHD"/>
</dbReference>
<keyword evidence="4" id="KW-0175">Coiled coil</keyword>
<organism evidence="7 8">
    <name type="scientific">Parthenolecanium corni</name>
    <dbReference type="NCBI Taxonomy" id="536013"/>
    <lineage>
        <taxon>Eukaryota</taxon>
        <taxon>Metazoa</taxon>
        <taxon>Ecdysozoa</taxon>
        <taxon>Arthropoda</taxon>
        <taxon>Hexapoda</taxon>
        <taxon>Insecta</taxon>
        <taxon>Pterygota</taxon>
        <taxon>Neoptera</taxon>
        <taxon>Paraneoptera</taxon>
        <taxon>Hemiptera</taxon>
        <taxon>Sternorrhyncha</taxon>
        <taxon>Coccoidea</taxon>
        <taxon>Coccidae</taxon>
        <taxon>Parthenolecanium</taxon>
    </lineage>
</organism>
<evidence type="ECO:0000313" key="8">
    <source>
        <dbReference type="Proteomes" id="UP001367676"/>
    </source>
</evidence>
<dbReference type="SMART" id="SM00184">
    <property type="entry name" value="RING"/>
    <property type="match status" value="1"/>
</dbReference>
<name>A0AAN9TKV9_9HEMI</name>
<comment type="caution">
    <text evidence="7">The sequence shown here is derived from an EMBL/GenBank/DDBJ whole genome shotgun (WGS) entry which is preliminary data.</text>
</comment>
<evidence type="ECO:0000256" key="1">
    <source>
        <dbReference type="ARBA" id="ARBA00022771"/>
    </source>
</evidence>
<evidence type="ECO:0000256" key="5">
    <source>
        <dbReference type="SAM" id="MobiDB-lite"/>
    </source>
</evidence>
<sequence>MYATCSICGDIFTGTHPEVIHSTPCGHLFHYVCLIEWLQRSKTCPQCRSKVSEDKTIKLYFQISSNQLSQDAGGLENELQNVKFKLTLQNLDMKKLNEENEKAKLQAIGLRKKLKQREEEIRNHDTVVSALQDNIKVMKSQLKSLSEVELQAAELAAKLEQFESVEKILKGTAQQATEQLASMKDKDINTLCTCISTLKKEIDQYKEKNKYTQNQLRRTEKELSSCFAEIDRLRALNSVLSRAVDQYKSPSNDKIKSSKLHNSNLTKKAKTSSTLPKDFSLFDELEVAGCSTNLLNKCEAPSNDKRTLIRFDEDLVIDSDTSPVKKSFERVTSPKSHVPSPRSPTKVFRWNELRGKTLLNKTRTVPKAPSSSPQCYDGLGGHLKDTFSTTDRASLIREVEERKPNKLQLPRKRLKTSSKNAPSGSILQFCAKKT</sequence>
<proteinExistence type="predicted"/>
<feature type="coiled-coil region" evidence="4">
    <location>
        <begin position="195"/>
        <end position="236"/>
    </location>
</feature>
<dbReference type="PROSITE" id="PS50089">
    <property type="entry name" value="ZF_RING_2"/>
    <property type="match status" value="1"/>
</dbReference>
<feature type="compositionally biased region" description="Polar residues" evidence="5">
    <location>
        <begin position="417"/>
        <end position="426"/>
    </location>
</feature>
<evidence type="ECO:0000256" key="3">
    <source>
        <dbReference type="PROSITE-ProRule" id="PRU00175"/>
    </source>
</evidence>
<dbReference type="SUPFAM" id="SSF57850">
    <property type="entry name" value="RING/U-box"/>
    <property type="match status" value="1"/>
</dbReference>
<keyword evidence="2" id="KW-0862">Zinc</keyword>
<keyword evidence="1 3" id="KW-0479">Metal-binding</keyword>
<dbReference type="EMBL" id="JBBCAQ010000022">
    <property type="protein sequence ID" value="KAK7591074.1"/>
    <property type="molecule type" value="Genomic_DNA"/>
</dbReference>
<keyword evidence="1 3" id="KW-0863">Zinc-finger</keyword>
<accession>A0AAN9TKV9</accession>
<dbReference type="Pfam" id="PF13639">
    <property type="entry name" value="zf-RING_2"/>
    <property type="match status" value="1"/>
</dbReference>
<dbReference type="GO" id="GO:0005634">
    <property type="term" value="C:nucleus"/>
    <property type="evidence" value="ECO:0007669"/>
    <property type="project" value="TreeGrafter"/>
</dbReference>
<gene>
    <name evidence="7" type="ORF">V9T40_002687</name>
</gene>
<dbReference type="Gene3D" id="3.30.40.10">
    <property type="entry name" value="Zinc/RING finger domain, C3HC4 (zinc finger)"/>
    <property type="match status" value="1"/>
</dbReference>